<dbReference type="Pfam" id="PF25137">
    <property type="entry name" value="ADH_Fe_C"/>
    <property type="match status" value="1"/>
</dbReference>
<evidence type="ECO:0000256" key="5">
    <source>
        <dbReference type="ARBA" id="ARBA00049243"/>
    </source>
</evidence>
<dbReference type="PROSITE" id="PS00913">
    <property type="entry name" value="ADH_IRON_1"/>
    <property type="match status" value="1"/>
</dbReference>
<reference evidence="8 9" key="1">
    <citation type="submission" date="2017-05" db="EMBL/GenBank/DDBJ databases">
        <title>Full genome sequence of Pseudorhodoplanes sinuspersici.</title>
        <authorList>
            <person name="Dastgheib S.M.M."/>
            <person name="Shavandi M."/>
            <person name="Tirandaz H."/>
        </authorList>
    </citation>
    <scope>NUCLEOTIDE SEQUENCE [LARGE SCALE GENOMIC DNA]</scope>
    <source>
        <strain evidence="8 9">RIPI110</strain>
    </source>
</reference>
<comment type="catalytic activity">
    <reaction evidence="5">
        <text>a primary alcohol + NAD(+) = an aldehyde + NADH + H(+)</text>
        <dbReference type="Rhea" id="RHEA:10736"/>
        <dbReference type="ChEBI" id="CHEBI:15378"/>
        <dbReference type="ChEBI" id="CHEBI:15734"/>
        <dbReference type="ChEBI" id="CHEBI:17478"/>
        <dbReference type="ChEBI" id="CHEBI:57540"/>
        <dbReference type="ChEBI" id="CHEBI:57945"/>
        <dbReference type="EC" id="1.1.1.1"/>
    </reaction>
</comment>
<dbReference type="RefSeq" id="WP_086087098.1">
    <property type="nucleotide sequence ID" value="NZ_CP021112.1"/>
</dbReference>
<dbReference type="InterPro" id="IPR001670">
    <property type="entry name" value="ADH_Fe/GldA"/>
</dbReference>
<evidence type="ECO:0000256" key="2">
    <source>
        <dbReference type="ARBA" id="ARBA00007358"/>
    </source>
</evidence>
<dbReference type="Proteomes" id="UP000194137">
    <property type="component" value="Chromosome"/>
</dbReference>
<sequence length="382" mass="40017">MAVISFLTTVLFENGALRELAGQLQTLGIIRPMIATDRGIVSAGLMERLSDAIGTIPDSHLFIETPPNPTEAAVDAAVHQYREAGCDGIVAFGGGSPIDLAKAVALKATHEGDLFHYAASRGGMERITSAVAPVIAVPTTSGTGSEVGRAAVIVMSDGWKRAIISPHLVPKAAICDPLLTLGLPAAVTAGTGMDAIAHCVETLLSPRINPPAEAIALDGLARAAAFIETACEDGANIDARWQMMMASLEGGLAFQKGLGAVHALSHALGTLQAPILHHGTLNAVLLPAVLRYNAPSAGGKYGRIRQALGLGAHEDIARWFAALNRRLNLPLSLRDMSVPRSVLPHMARMALADVSTQTNPRPVTEADFLSMLEESFEPPHNS</sequence>
<feature type="domain" description="Alcohol dehydrogenase iron-type/glycerol dehydrogenase GldA" evidence="6">
    <location>
        <begin position="8"/>
        <end position="177"/>
    </location>
</feature>
<dbReference type="CDD" id="cd14861">
    <property type="entry name" value="Fe-ADH-like"/>
    <property type="match status" value="1"/>
</dbReference>
<evidence type="ECO:0000313" key="8">
    <source>
        <dbReference type="EMBL" id="ARP98674.1"/>
    </source>
</evidence>
<comment type="cofactor">
    <cofactor evidence="1">
        <name>Fe cation</name>
        <dbReference type="ChEBI" id="CHEBI:24875"/>
    </cofactor>
</comment>
<proteinExistence type="inferred from homology"/>
<dbReference type="InterPro" id="IPR018211">
    <property type="entry name" value="ADH_Fe_CS"/>
</dbReference>
<evidence type="ECO:0000259" key="6">
    <source>
        <dbReference type="Pfam" id="PF00465"/>
    </source>
</evidence>
<organism evidence="8 9">
    <name type="scientific">Pseudorhodoplanes sinuspersici</name>
    <dbReference type="NCBI Taxonomy" id="1235591"/>
    <lineage>
        <taxon>Bacteria</taxon>
        <taxon>Pseudomonadati</taxon>
        <taxon>Pseudomonadota</taxon>
        <taxon>Alphaproteobacteria</taxon>
        <taxon>Hyphomicrobiales</taxon>
        <taxon>Pseudorhodoplanes</taxon>
    </lineage>
</organism>
<keyword evidence="3" id="KW-0560">Oxidoreductase</keyword>
<keyword evidence="4" id="KW-0520">NAD</keyword>
<dbReference type="PANTHER" id="PTHR11496">
    <property type="entry name" value="ALCOHOL DEHYDROGENASE"/>
    <property type="match status" value="1"/>
</dbReference>
<evidence type="ECO:0000256" key="3">
    <source>
        <dbReference type="ARBA" id="ARBA00023002"/>
    </source>
</evidence>
<comment type="similarity">
    <text evidence="2">Belongs to the iron-containing alcohol dehydrogenase family.</text>
</comment>
<dbReference type="GO" id="GO:0046872">
    <property type="term" value="F:metal ion binding"/>
    <property type="evidence" value="ECO:0007669"/>
    <property type="project" value="InterPro"/>
</dbReference>
<evidence type="ECO:0000256" key="4">
    <source>
        <dbReference type="ARBA" id="ARBA00023027"/>
    </source>
</evidence>
<dbReference type="OrthoDB" id="9815791at2"/>
<dbReference type="GO" id="GO:0004022">
    <property type="term" value="F:alcohol dehydrogenase (NAD+) activity"/>
    <property type="evidence" value="ECO:0007669"/>
    <property type="project" value="UniProtKB-EC"/>
</dbReference>
<protein>
    <submittedName>
        <fullName evidence="8">4-hydroxybutyrate dehydrogenase</fullName>
    </submittedName>
</protein>
<gene>
    <name evidence="8" type="ORF">CAK95_05960</name>
</gene>
<feature type="domain" description="Fe-containing alcohol dehydrogenase-like C-terminal" evidence="7">
    <location>
        <begin position="188"/>
        <end position="375"/>
    </location>
</feature>
<dbReference type="InterPro" id="IPR056798">
    <property type="entry name" value="ADH_Fe_C"/>
</dbReference>
<dbReference type="KEGG" id="psin:CAK95_05960"/>
<evidence type="ECO:0000256" key="1">
    <source>
        <dbReference type="ARBA" id="ARBA00001962"/>
    </source>
</evidence>
<dbReference type="InterPro" id="IPR039697">
    <property type="entry name" value="Alcohol_dehydrogenase_Fe"/>
</dbReference>
<dbReference type="Gene3D" id="3.40.50.1970">
    <property type="match status" value="1"/>
</dbReference>
<evidence type="ECO:0000313" key="9">
    <source>
        <dbReference type="Proteomes" id="UP000194137"/>
    </source>
</evidence>
<dbReference type="STRING" id="1235591.CAK95_05960"/>
<dbReference type="SUPFAM" id="SSF56796">
    <property type="entry name" value="Dehydroquinate synthase-like"/>
    <property type="match status" value="1"/>
</dbReference>
<dbReference type="FunFam" id="3.40.50.1970:FF:000003">
    <property type="entry name" value="Alcohol dehydrogenase, iron-containing"/>
    <property type="match status" value="1"/>
</dbReference>
<accession>A0A1W6ZPG1</accession>
<dbReference type="EMBL" id="CP021112">
    <property type="protein sequence ID" value="ARP98674.1"/>
    <property type="molecule type" value="Genomic_DNA"/>
</dbReference>
<name>A0A1W6ZPG1_9HYPH</name>
<dbReference type="AlphaFoldDB" id="A0A1W6ZPG1"/>
<evidence type="ECO:0000259" key="7">
    <source>
        <dbReference type="Pfam" id="PF25137"/>
    </source>
</evidence>
<dbReference type="Pfam" id="PF00465">
    <property type="entry name" value="Fe-ADH"/>
    <property type="match status" value="1"/>
</dbReference>
<dbReference type="Gene3D" id="1.20.1090.10">
    <property type="entry name" value="Dehydroquinate synthase-like - alpha domain"/>
    <property type="match status" value="1"/>
</dbReference>
<keyword evidence="9" id="KW-1185">Reference proteome</keyword>
<dbReference type="PANTHER" id="PTHR11496:SF102">
    <property type="entry name" value="ALCOHOL DEHYDROGENASE 4"/>
    <property type="match status" value="1"/>
</dbReference>